<organism evidence="2 3">
    <name type="scientific">Bodo saltans</name>
    <name type="common">Flagellated protozoan</name>
    <dbReference type="NCBI Taxonomy" id="75058"/>
    <lineage>
        <taxon>Eukaryota</taxon>
        <taxon>Discoba</taxon>
        <taxon>Euglenozoa</taxon>
        <taxon>Kinetoplastea</taxon>
        <taxon>Metakinetoplastina</taxon>
        <taxon>Eubodonida</taxon>
        <taxon>Bodonidae</taxon>
        <taxon>Bodo</taxon>
    </lineage>
</organism>
<evidence type="ECO:0000313" key="3">
    <source>
        <dbReference type="Proteomes" id="UP000051952"/>
    </source>
</evidence>
<sequence>MKLLEADEEVMLRSIIIITQIFVTCKFSGTFAARIAQSALLSWFRHASFLKGDGFVSLKREANHQFHLAQKRQDDQHQTLAPNTSTTVNESAENVAKQEDDNLTPLFEDDIELRANESAIAANEAYDGMLQYSPRATQGCFAYDKAEVRVAFVGDSTSVGYPKKVGRWTRLACSGPCVNGTHPEVDVRHYNFAVASTTVTDSDDKKNYRERDTGGVAQAPGEVVLATRGILPWKCLSVYVDGR</sequence>
<keyword evidence="3" id="KW-1185">Reference proteome</keyword>
<feature type="compositionally biased region" description="Polar residues" evidence="1">
    <location>
        <begin position="78"/>
        <end position="92"/>
    </location>
</feature>
<gene>
    <name evidence="2" type="ORF">BSAL_61480</name>
</gene>
<proteinExistence type="predicted"/>
<evidence type="ECO:0000256" key="1">
    <source>
        <dbReference type="SAM" id="MobiDB-lite"/>
    </source>
</evidence>
<name>A0A0S4IRH9_BODSA</name>
<reference evidence="3" key="1">
    <citation type="submission" date="2015-09" db="EMBL/GenBank/DDBJ databases">
        <authorList>
            <consortium name="Pathogen Informatics"/>
        </authorList>
    </citation>
    <scope>NUCLEOTIDE SEQUENCE [LARGE SCALE GENOMIC DNA]</scope>
    <source>
        <strain evidence="3">Lake Konstanz</strain>
    </source>
</reference>
<feature type="region of interest" description="Disordered" evidence="1">
    <location>
        <begin position="69"/>
        <end position="95"/>
    </location>
</feature>
<dbReference type="Proteomes" id="UP000051952">
    <property type="component" value="Unassembled WGS sequence"/>
</dbReference>
<accession>A0A0S4IRH9</accession>
<dbReference type="EMBL" id="CYKH01000302">
    <property type="protein sequence ID" value="CUF33411.1"/>
    <property type="molecule type" value="Genomic_DNA"/>
</dbReference>
<protein>
    <submittedName>
        <fullName evidence="2">GPI-anchored surface protein, putative</fullName>
    </submittedName>
</protein>
<dbReference type="VEuPathDB" id="TriTrypDB:BSAL_61480"/>
<dbReference type="AlphaFoldDB" id="A0A0S4IRH9"/>
<evidence type="ECO:0000313" key="2">
    <source>
        <dbReference type="EMBL" id="CUF33411.1"/>
    </source>
</evidence>